<comment type="caution">
    <text evidence="2">The sequence shown here is derived from an EMBL/GenBank/DDBJ whole genome shotgun (WGS) entry which is preliminary data.</text>
</comment>
<dbReference type="EMBL" id="JELY01002593">
    <property type="protein sequence ID" value="KYF52111.1"/>
    <property type="molecule type" value="Genomic_DNA"/>
</dbReference>
<dbReference type="AlphaFoldDB" id="A0A150P934"/>
<sequence>MLVNHPTVRERSTSSSASRPCPSRSMRTAGSPVHRASAPAKAASRISSTRIRYAGVACSSARVSSAPRNWVR</sequence>
<evidence type="ECO:0000313" key="2">
    <source>
        <dbReference type="EMBL" id="KYF52111.1"/>
    </source>
</evidence>
<feature type="compositionally biased region" description="Low complexity" evidence="1">
    <location>
        <begin position="13"/>
        <end position="27"/>
    </location>
</feature>
<reference evidence="2 3" key="1">
    <citation type="submission" date="2014-02" db="EMBL/GenBank/DDBJ databases">
        <title>The small core and large imbalanced accessory genome model reveals a collaborative survival strategy of Sorangium cellulosum strains in nature.</title>
        <authorList>
            <person name="Han K."/>
            <person name="Peng R."/>
            <person name="Blom J."/>
            <person name="Li Y.-Z."/>
        </authorList>
    </citation>
    <scope>NUCLEOTIDE SEQUENCE [LARGE SCALE GENOMIC DNA]</scope>
    <source>
        <strain evidence="2 3">So0157-25</strain>
    </source>
</reference>
<gene>
    <name evidence="2" type="ORF">BE08_44560</name>
</gene>
<name>A0A150P934_SORCE</name>
<accession>A0A150P934</accession>
<evidence type="ECO:0000313" key="3">
    <source>
        <dbReference type="Proteomes" id="UP000075420"/>
    </source>
</evidence>
<organism evidence="2 3">
    <name type="scientific">Sorangium cellulosum</name>
    <name type="common">Polyangium cellulosum</name>
    <dbReference type="NCBI Taxonomy" id="56"/>
    <lineage>
        <taxon>Bacteria</taxon>
        <taxon>Pseudomonadati</taxon>
        <taxon>Myxococcota</taxon>
        <taxon>Polyangia</taxon>
        <taxon>Polyangiales</taxon>
        <taxon>Polyangiaceae</taxon>
        <taxon>Sorangium</taxon>
    </lineage>
</organism>
<evidence type="ECO:0000256" key="1">
    <source>
        <dbReference type="SAM" id="MobiDB-lite"/>
    </source>
</evidence>
<proteinExistence type="predicted"/>
<feature type="region of interest" description="Disordered" evidence="1">
    <location>
        <begin position="1"/>
        <end position="46"/>
    </location>
</feature>
<protein>
    <submittedName>
        <fullName evidence="2">Uncharacterized protein</fullName>
    </submittedName>
</protein>
<dbReference type="Proteomes" id="UP000075420">
    <property type="component" value="Unassembled WGS sequence"/>
</dbReference>